<evidence type="ECO:0000313" key="7">
    <source>
        <dbReference type="EMBL" id="NEU96934.1"/>
    </source>
</evidence>
<dbReference type="GO" id="GO:0006304">
    <property type="term" value="P:DNA modification"/>
    <property type="evidence" value="ECO:0007669"/>
    <property type="project" value="InterPro"/>
</dbReference>
<dbReference type="Pfam" id="PF07669">
    <property type="entry name" value="Eco57I"/>
    <property type="match status" value="1"/>
</dbReference>
<dbReference type="PROSITE" id="PS00092">
    <property type="entry name" value="N6_MTASE"/>
    <property type="match status" value="1"/>
</dbReference>
<proteinExistence type="predicted"/>
<dbReference type="InterPro" id="IPR050953">
    <property type="entry name" value="N4_N6_ade-DNA_methylase"/>
</dbReference>
<dbReference type="GO" id="GO:0009007">
    <property type="term" value="F:site-specific DNA-methyltransferase (adenine-specific) activity"/>
    <property type="evidence" value="ECO:0007669"/>
    <property type="project" value="UniProtKB-EC"/>
</dbReference>
<evidence type="ECO:0000313" key="8">
    <source>
        <dbReference type="Proteomes" id="UP000468531"/>
    </source>
</evidence>
<dbReference type="PANTHER" id="PTHR33841:SF1">
    <property type="entry name" value="DNA METHYLTRANSFERASE A"/>
    <property type="match status" value="1"/>
</dbReference>
<dbReference type="AlphaFoldDB" id="A0A6P1BFI5"/>
<evidence type="ECO:0000259" key="6">
    <source>
        <dbReference type="Pfam" id="PF07669"/>
    </source>
</evidence>
<organism evidence="7 8">
    <name type="scientific">Bradyrhizobium uaiense</name>
    <dbReference type="NCBI Taxonomy" id="2594946"/>
    <lineage>
        <taxon>Bacteria</taxon>
        <taxon>Pseudomonadati</taxon>
        <taxon>Pseudomonadota</taxon>
        <taxon>Alphaproteobacteria</taxon>
        <taxon>Hyphomicrobiales</taxon>
        <taxon>Nitrobacteraceae</taxon>
        <taxon>Bradyrhizobium</taxon>
    </lineage>
</organism>
<dbReference type="Gene3D" id="3.40.50.150">
    <property type="entry name" value="Vaccinia Virus protein VP39"/>
    <property type="match status" value="2"/>
</dbReference>
<dbReference type="EC" id="2.1.1.72" evidence="1"/>
<keyword evidence="8" id="KW-1185">Reference proteome</keyword>
<dbReference type="RefSeq" id="WP_163153898.1">
    <property type="nucleotide sequence ID" value="NZ_VKHP01000046.1"/>
</dbReference>
<keyword evidence="2 7" id="KW-0489">Methyltransferase</keyword>
<dbReference type="PRINTS" id="PR00507">
    <property type="entry name" value="N12N6MTFRASE"/>
</dbReference>
<reference evidence="7 8" key="1">
    <citation type="journal article" date="2020" name="Arch. Microbiol.">
        <title>Bradyrhizobium uaiense sp. nov., a new highly efficient cowpea symbiont.</title>
        <authorList>
            <person name="Cabral Michel D."/>
            <person name="Azarias Guimaraes A."/>
            <person name="Martins da Costa E."/>
            <person name="Soares de Carvalho T."/>
            <person name="Balsanelli E."/>
            <person name="Willems A."/>
            <person name="Maltempi de Souza E."/>
            <person name="de Souza Moreira F.M."/>
        </authorList>
    </citation>
    <scope>NUCLEOTIDE SEQUENCE [LARGE SCALE GENOMIC DNA]</scope>
    <source>
        <strain evidence="7 8">UFLA 03-164</strain>
    </source>
</reference>
<feature type="domain" description="Type II methyltransferase M.TaqI-like" evidence="6">
    <location>
        <begin position="348"/>
        <end position="611"/>
    </location>
</feature>
<gene>
    <name evidence="7" type="ORF">FNJ47_14060</name>
</gene>
<accession>A0A6P1BFI5</accession>
<dbReference type="GO" id="GO:0003676">
    <property type="term" value="F:nucleic acid binding"/>
    <property type="evidence" value="ECO:0007669"/>
    <property type="project" value="InterPro"/>
</dbReference>
<keyword evidence="4" id="KW-0949">S-adenosyl-L-methionine</keyword>
<evidence type="ECO:0000256" key="5">
    <source>
        <dbReference type="ARBA" id="ARBA00047942"/>
    </source>
</evidence>
<keyword evidence="3 7" id="KW-0808">Transferase</keyword>
<dbReference type="EMBL" id="VKHP01000046">
    <property type="protein sequence ID" value="NEU96934.1"/>
    <property type="molecule type" value="Genomic_DNA"/>
</dbReference>
<dbReference type="GO" id="GO:0032259">
    <property type="term" value="P:methylation"/>
    <property type="evidence" value="ECO:0007669"/>
    <property type="project" value="UniProtKB-KW"/>
</dbReference>
<evidence type="ECO:0000256" key="1">
    <source>
        <dbReference type="ARBA" id="ARBA00011900"/>
    </source>
</evidence>
<dbReference type="Proteomes" id="UP000468531">
    <property type="component" value="Unassembled WGS sequence"/>
</dbReference>
<comment type="catalytic activity">
    <reaction evidence="5">
        <text>a 2'-deoxyadenosine in DNA + S-adenosyl-L-methionine = an N(6)-methyl-2'-deoxyadenosine in DNA + S-adenosyl-L-homocysteine + H(+)</text>
        <dbReference type="Rhea" id="RHEA:15197"/>
        <dbReference type="Rhea" id="RHEA-COMP:12418"/>
        <dbReference type="Rhea" id="RHEA-COMP:12419"/>
        <dbReference type="ChEBI" id="CHEBI:15378"/>
        <dbReference type="ChEBI" id="CHEBI:57856"/>
        <dbReference type="ChEBI" id="CHEBI:59789"/>
        <dbReference type="ChEBI" id="CHEBI:90615"/>
        <dbReference type="ChEBI" id="CHEBI:90616"/>
        <dbReference type="EC" id="2.1.1.72"/>
    </reaction>
</comment>
<dbReference type="PANTHER" id="PTHR33841">
    <property type="entry name" value="DNA METHYLTRANSFERASE YEEA-RELATED"/>
    <property type="match status" value="1"/>
</dbReference>
<protein>
    <recommendedName>
        <fullName evidence="1">site-specific DNA-methyltransferase (adenine-specific)</fullName>
        <ecNumber evidence="1">2.1.1.72</ecNumber>
    </recommendedName>
</protein>
<dbReference type="InterPro" id="IPR011639">
    <property type="entry name" value="MethylTrfase_TaqI-like_dom"/>
</dbReference>
<evidence type="ECO:0000256" key="2">
    <source>
        <dbReference type="ARBA" id="ARBA00022603"/>
    </source>
</evidence>
<dbReference type="SUPFAM" id="SSF53335">
    <property type="entry name" value="S-adenosyl-L-methionine-dependent methyltransferases"/>
    <property type="match status" value="1"/>
</dbReference>
<evidence type="ECO:0000256" key="4">
    <source>
        <dbReference type="ARBA" id="ARBA00022691"/>
    </source>
</evidence>
<name>A0A6P1BFI5_9BRAD</name>
<evidence type="ECO:0000256" key="3">
    <source>
        <dbReference type="ARBA" id="ARBA00022679"/>
    </source>
</evidence>
<comment type="caution">
    <text evidence="7">The sequence shown here is derived from an EMBL/GenBank/DDBJ whole genome shotgun (WGS) entry which is preliminary data.</text>
</comment>
<dbReference type="InterPro" id="IPR029063">
    <property type="entry name" value="SAM-dependent_MTases_sf"/>
</dbReference>
<dbReference type="InterPro" id="IPR002052">
    <property type="entry name" value="DNA_methylase_N6_adenine_CS"/>
</dbReference>
<sequence length="641" mass="72025">MDKETRNAIERATQRIRRILQEDFAEQLDAVFDVRLDGRVAEEGGQHLTGRELLLRDRIVAAVEHKRRAGMKQADAVRDYIRDAAFTTLNRFAALKMLEPRGLVQECIGRGENSNGFTEFCGLAPALKTADGAGYRLYIESIFDELSTEVKVLFDRRDPASVLWPKKAIFDEMLEILNGADLKVVWKEDETIGWIYQFFNSGEERRQMRDESQAPRNSRELAIRNQFFTPSYVVQFLTDNTLGRIWYKMCEGRTGLAETCTYMVKASGSAPKSSDSAKKDPRDLRILDPACGSGHFLLYCFALLLLIYEEAWHDETSPTSSVTGRTLRRDYATLEDLKKATPGLILRHNLHGVDIDPRCAQIAQLALWMRAQRAFNDAKISRGERPIIRRANVVIAEPMPGDPKVVEDFSATLQPAMVANLFNEIVSEMRLAGEMGSLLPIERTLARSIDRARAAFNEEQSHTKKFLPGLAPIKRQGEFDLSGISNSAFFEKVEDNIFSALKAFVSDAVNGKGTRRRLFADDAEQGIAFVEMMGRRFDVLLMNPPFGASSLIAKRDFEAAYPKTKNNLYAAFVERGVQLLNQGGCLGAITSRSGFYLSTFKYWREEILLKTAPPMVVADLGYGVLDGAKVEAAAYCLEVRK</sequence>